<name>A0ABU3TNF9_9BACT</name>
<gene>
    <name evidence="1" type="ORF">ROI90_21035</name>
</gene>
<dbReference type="Proteomes" id="UP001250698">
    <property type="component" value="Unassembled WGS sequence"/>
</dbReference>
<comment type="caution">
    <text evidence="1">The sequence shown here is derived from an EMBL/GenBank/DDBJ whole genome shotgun (WGS) entry which is preliminary data.</text>
</comment>
<keyword evidence="2" id="KW-1185">Reference proteome</keyword>
<sequence>MTTSSIPSLEQQLNNLANMAERVATPEFQQGFRASVSARAKAAGSFLTYRDQQGRLVREWPGSGRIELLG</sequence>
<reference evidence="1 2" key="1">
    <citation type="submission" date="2023-10" db="EMBL/GenBank/DDBJ databases">
        <title>Hymenobacter endophyticus sp. nov., an isolate from the leaf tissues of wheat.</title>
        <authorList>
            <person name="Dai Y."/>
        </authorList>
    </citation>
    <scope>NUCLEOTIDE SEQUENCE [LARGE SCALE GENOMIC DNA]</scope>
    <source>
        <strain evidence="1 2">ZK17L-C2</strain>
    </source>
</reference>
<proteinExistence type="predicted"/>
<protein>
    <submittedName>
        <fullName evidence="1">Uncharacterized protein</fullName>
    </submittedName>
</protein>
<accession>A0ABU3TNF9</accession>
<organism evidence="1 2">
    <name type="scientific">Hymenobacter endophyticus</name>
    <dbReference type="NCBI Taxonomy" id="3076335"/>
    <lineage>
        <taxon>Bacteria</taxon>
        <taxon>Pseudomonadati</taxon>
        <taxon>Bacteroidota</taxon>
        <taxon>Cytophagia</taxon>
        <taxon>Cytophagales</taxon>
        <taxon>Hymenobacteraceae</taxon>
        <taxon>Hymenobacter</taxon>
    </lineage>
</organism>
<evidence type="ECO:0000313" key="1">
    <source>
        <dbReference type="EMBL" id="MDU0372904.1"/>
    </source>
</evidence>
<evidence type="ECO:0000313" key="2">
    <source>
        <dbReference type="Proteomes" id="UP001250698"/>
    </source>
</evidence>
<dbReference type="EMBL" id="JAWDJT010000027">
    <property type="protein sequence ID" value="MDU0372904.1"/>
    <property type="molecule type" value="Genomic_DNA"/>
</dbReference>
<dbReference type="RefSeq" id="WP_316000255.1">
    <property type="nucleotide sequence ID" value="NZ_JAWDJT010000027.1"/>
</dbReference>